<keyword evidence="3" id="KW-0812">Transmembrane</keyword>
<dbReference type="SUPFAM" id="SSF52540">
    <property type="entry name" value="P-loop containing nucleoside triphosphate hydrolases"/>
    <property type="match status" value="1"/>
</dbReference>
<evidence type="ECO:0000313" key="5">
    <source>
        <dbReference type="EMBL" id="RRT83724.1"/>
    </source>
</evidence>
<gene>
    <name evidence="5" type="ORF">B296_00001328</name>
</gene>
<keyword evidence="3" id="KW-1133">Transmembrane helix</keyword>
<dbReference type="PANTHER" id="PTHR23073">
    <property type="entry name" value="26S PROTEASOME REGULATORY SUBUNIT"/>
    <property type="match status" value="1"/>
</dbReference>
<accession>A0A427B5F9</accession>
<evidence type="ECO:0000313" key="6">
    <source>
        <dbReference type="Proteomes" id="UP000287651"/>
    </source>
</evidence>
<keyword evidence="2" id="KW-0067">ATP-binding</keyword>
<evidence type="ECO:0000256" key="3">
    <source>
        <dbReference type="SAM" id="Phobius"/>
    </source>
</evidence>
<dbReference type="AlphaFoldDB" id="A0A427B5F9"/>
<dbReference type="Proteomes" id="UP000287651">
    <property type="component" value="Unassembled WGS sequence"/>
</dbReference>
<dbReference type="InterPro" id="IPR050221">
    <property type="entry name" value="26S_Proteasome_ATPase"/>
</dbReference>
<keyword evidence="1" id="KW-0547">Nucleotide-binding</keyword>
<name>A0A427B5F9_ENSVE</name>
<feature type="domain" description="AAA ATPase AAA+ lid" evidence="4">
    <location>
        <begin position="55"/>
        <end position="93"/>
    </location>
</feature>
<dbReference type="InterPro" id="IPR041569">
    <property type="entry name" value="AAA_lid_3"/>
</dbReference>
<comment type="caution">
    <text evidence="5">The sequence shown here is derived from an EMBL/GenBank/DDBJ whole genome shotgun (WGS) entry which is preliminary data.</text>
</comment>
<protein>
    <recommendedName>
        <fullName evidence="4">AAA ATPase AAA+ lid domain-containing protein</fullName>
    </recommendedName>
</protein>
<feature type="transmembrane region" description="Helical" evidence="3">
    <location>
        <begin position="115"/>
        <end position="135"/>
    </location>
</feature>
<dbReference type="InterPro" id="IPR027417">
    <property type="entry name" value="P-loop_NTPase"/>
</dbReference>
<evidence type="ECO:0000256" key="1">
    <source>
        <dbReference type="ARBA" id="ARBA00022741"/>
    </source>
</evidence>
<evidence type="ECO:0000259" key="4">
    <source>
        <dbReference type="Pfam" id="PF17862"/>
    </source>
</evidence>
<keyword evidence="3" id="KW-0472">Membrane</keyword>
<dbReference type="EMBL" id="AMZH03000441">
    <property type="protein sequence ID" value="RRT83724.1"/>
    <property type="molecule type" value="Genomic_DNA"/>
</dbReference>
<reference evidence="5 6" key="1">
    <citation type="journal article" date="2014" name="Agronomy (Basel)">
        <title>A Draft Genome Sequence for Ensete ventricosum, the Drought-Tolerant Tree Against Hunger.</title>
        <authorList>
            <person name="Harrison J."/>
            <person name="Moore K.A."/>
            <person name="Paszkiewicz K."/>
            <person name="Jones T."/>
            <person name="Grant M."/>
            <person name="Ambacheew D."/>
            <person name="Muzemil S."/>
            <person name="Studholme D.J."/>
        </authorList>
    </citation>
    <scope>NUCLEOTIDE SEQUENCE [LARGE SCALE GENOMIC DNA]</scope>
</reference>
<evidence type="ECO:0000256" key="2">
    <source>
        <dbReference type="ARBA" id="ARBA00022840"/>
    </source>
</evidence>
<dbReference type="Pfam" id="PF17862">
    <property type="entry name" value="AAA_lid_3"/>
    <property type="match status" value="1"/>
</dbReference>
<dbReference type="GO" id="GO:0005524">
    <property type="term" value="F:ATP binding"/>
    <property type="evidence" value="ECO:0007669"/>
    <property type="project" value="UniProtKB-KW"/>
</dbReference>
<organism evidence="5 6">
    <name type="scientific">Ensete ventricosum</name>
    <name type="common">Abyssinian banana</name>
    <name type="synonym">Musa ensete</name>
    <dbReference type="NCBI Taxonomy" id="4639"/>
    <lineage>
        <taxon>Eukaryota</taxon>
        <taxon>Viridiplantae</taxon>
        <taxon>Streptophyta</taxon>
        <taxon>Embryophyta</taxon>
        <taxon>Tracheophyta</taxon>
        <taxon>Spermatophyta</taxon>
        <taxon>Magnoliopsida</taxon>
        <taxon>Liliopsida</taxon>
        <taxon>Zingiberales</taxon>
        <taxon>Musaceae</taxon>
        <taxon>Ensete</taxon>
    </lineage>
</organism>
<dbReference type="Gene3D" id="1.10.8.60">
    <property type="match status" value="1"/>
</dbReference>
<proteinExistence type="predicted"/>
<sequence>MYDMMLILVVSVKYREPSLLWPGRIDRKIEFPLPDIKTRRRIFQIHTSRMTLADDVNLEEFVMTKDECSGADIKEICSESGLLALKEQRMKVCHIFTCKIVFFYIRLLLDKAFVITLILSAIIIVVLYTFCLGCIHAF</sequence>